<protein>
    <recommendedName>
        <fullName evidence="10">tRNA (guanosine(18)-2'-O)-methyltransferase TARBP1</fullName>
        <ecNumber evidence="9">2.1.1.34</ecNumber>
    </recommendedName>
    <alternativeName>
        <fullName evidence="11">TAR RNA-binding protein 1</fullName>
    </alternativeName>
</protein>
<keyword evidence="14" id="KW-1185">Reference proteome</keyword>
<evidence type="ECO:0000313" key="13">
    <source>
        <dbReference type="Ensembl" id="ENSCINP00000012844.3"/>
    </source>
</evidence>
<evidence type="ECO:0000313" key="14">
    <source>
        <dbReference type="Proteomes" id="UP000008144"/>
    </source>
</evidence>
<proteinExistence type="inferred from homology"/>
<dbReference type="HOGENOM" id="CLU_1073460_0_0_1"/>
<sequence length="259" mass="28937">MLFHLHPLEDFSLETILHSIPRLCLLDIPEISAFEEKASTDSWIPVCNPRSILRDLNSSNWIAMGSKKLSDEASSNTDIMETGNVQKKIVTSDIKKKAGGLVLVASLIDKPSNLGGLTRTCEVFGAEQMIVHSLSCTSDKLFQSLSVTAHKWLKMSEVKRWELEEYLESMKRQGYALVATEQTEQSVCLTEYKFPPKCVILLGNEKEGIPPNLLRMCSACIEIPQVGVVRSLNVHVSGGITVWEFTRQKLLRLSQSTKT</sequence>
<evidence type="ECO:0000259" key="12">
    <source>
        <dbReference type="Pfam" id="PF00588"/>
    </source>
</evidence>
<dbReference type="InterPro" id="IPR029026">
    <property type="entry name" value="tRNA_m1G_MTases_N"/>
</dbReference>
<dbReference type="InterPro" id="IPR045330">
    <property type="entry name" value="TRM3/TARBP1"/>
</dbReference>
<dbReference type="EMBL" id="EAAA01000597">
    <property type="status" value="NOT_ANNOTATED_CDS"/>
    <property type="molecule type" value="Genomic_DNA"/>
</dbReference>
<evidence type="ECO:0000256" key="5">
    <source>
        <dbReference type="ARBA" id="ARBA00022884"/>
    </source>
</evidence>
<dbReference type="FunFam" id="3.40.1280.10:FF:000010">
    <property type="entry name" value="probable methyltransferase TARBP1"/>
    <property type="match status" value="1"/>
</dbReference>
<dbReference type="Pfam" id="PF00588">
    <property type="entry name" value="SpoU_methylase"/>
    <property type="match status" value="1"/>
</dbReference>
<keyword evidence="3" id="KW-0808">Transferase</keyword>
<dbReference type="InterPro" id="IPR029028">
    <property type="entry name" value="Alpha/beta_knot_MTases"/>
</dbReference>
<dbReference type="GO" id="GO:0141100">
    <property type="term" value="F:tRNA (guanine(18)-2'-O)-methyltransferase activity"/>
    <property type="evidence" value="ECO:0007669"/>
    <property type="project" value="UniProtKB-EC"/>
</dbReference>
<evidence type="ECO:0000256" key="10">
    <source>
        <dbReference type="ARBA" id="ARBA00093636"/>
    </source>
</evidence>
<reference evidence="14" key="1">
    <citation type="journal article" date="2002" name="Science">
        <title>The draft genome of Ciona intestinalis: insights into chordate and vertebrate origins.</title>
        <authorList>
            <person name="Dehal P."/>
            <person name="Satou Y."/>
            <person name="Campbell R.K."/>
            <person name="Chapman J."/>
            <person name="Degnan B."/>
            <person name="De Tomaso A."/>
            <person name="Davidson B."/>
            <person name="Di Gregorio A."/>
            <person name="Gelpke M."/>
            <person name="Goodstein D.M."/>
            <person name="Harafuji N."/>
            <person name="Hastings K.E."/>
            <person name="Ho I."/>
            <person name="Hotta K."/>
            <person name="Huang W."/>
            <person name="Kawashima T."/>
            <person name="Lemaire P."/>
            <person name="Martinez D."/>
            <person name="Meinertzhagen I.A."/>
            <person name="Necula S."/>
            <person name="Nonaka M."/>
            <person name="Putnam N."/>
            <person name="Rash S."/>
            <person name="Saiga H."/>
            <person name="Satake M."/>
            <person name="Terry A."/>
            <person name="Yamada L."/>
            <person name="Wang H.G."/>
            <person name="Awazu S."/>
            <person name="Azumi K."/>
            <person name="Boore J."/>
            <person name="Branno M."/>
            <person name="Chin-Bow S."/>
            <person name="DeSantis R."/>
            <person name="Doyle S."/>
            <person name="Francino P."/>
            <person name="Keys D.N."/>
            <person name="Haga S."/>
            <person name="Hayashi H."/>
            <person name="Hino K."/>
            <person name="Imai K.S."/>
            <person name="Inaba K."/>
            <person name="Kano S."/>
            <person name="Kobayashi K."/>
            <person name="Kobayashi M."/>
            <person name="Lee B.I."/>
            <person name="Makabe K.W."/>
            <person name="Manohar C."/>
            <person name="Matassi G."/>
            <person name="Medina M."/>
            <person name="Mochizuki Y."/>
            <person name="Mount S."/>
            <person name="Morishita T."/>
            <person name="Miura S."/>
            <person name="Nakayama A."/>
            <person name="Nishizaka S."/>
            <person name="Nomoto H."/>
            <person name="Ohta F."/>
            <person name="Oishi K."/>
            <person name="Rigoutsos I."/>
            <person name="Sano M."/>
            <person name="Sasaki A."/>
            <person name="Sasakura Y."/>
            <person name="Shoguchi E."/>
            <person name="Shin-i T."/>
            <person name="Spagnuolo A."/>
            <person name="Stainier D."/>
            <person name="Suzuki M.M."/>
            <person name="Tassy O."/>
            <person name="Takatori N."/>
            <person name="Tokuoka M."/>
            <person name="Yagi K."/>
            <person name="Yoshizaki F."/>
            <person name="Wada S."/>
            <person name="Zhang C."/>
            <person name="Hyatt P.D."/>
            <person name="Larimer F."/>
            <person name="Detter C."/>
            <person name="Doggett N."/>
            <person name="Glavina T."/>
            <person name="Hawkins T."/>
            <person name="Richardson P."/>
            <person name="Lucas S."/>
            <person name="Kohara Y."/>
            <person name="Levine M."/>
            <person name="Satoh N."/>
            <person name="Rokhsar D.S."/>
        </authorList>
    </citation>
    <scope>NUCLEOTIDE SEQUENCE [LARGE SCALE GENOMIC DNA]</scope>
</reference>
<dbReference type="Gene3D" id="3.40.1280.10">
    <property type="match status" value="1"/>
</dbReference>
<reference evidence="13" key="2">
    <citation type="journal article" date="2008" name="Genome Biol.">
        <title>Improved genome assembly and evidence-based global gene model set for the chordate Ciona intestinalis: new insight into intron and operon populations.</title>
        <authorList>
            <person name="Satou Y."/>
            <person name="Mineta K."/>
            <person name="Ogasawara M."/>
            <person name="Sasakura Y."/>
            <person name="Shoguchi E."/>
            <person name="Ueno K."/>
            <person name="Yamada L."/>
            <person name="Matsumoto J."/>
            <person name="Wasserscheid J."/>
            <person name="Dewar K."/>
            <person name="Wiley G.B."/>
            <person name="Macmil S.L."/>
            <person name="Roe B.A."/>
            <person name="Zeller R.W."/>
            <person name="Hastings K.E."/>
            <person name="Lemaire P."/>
            <person name="Lindquist E."/>
            <person name="Endo T."/>
            <person name="Hotta K."/>
            <person name="Inaba K."/>
        </authorList>
    </citation>
    <scope>NUCLEOTIDE SEQUENCE [LARGE SCALE GENOMIC DNA]</scope>
    <source>
        <strain evidence="13">wild type</strain>
    </source>
</reference>
<keyword evidence="6" id="KW-0007">Acetylation</keyword>
<name>F6YVG2_CIOIN</name>
<reference evidence="13" key="4">
    <citation type="submission" date="2025-09" db="UniProtKB">
        <authorList>
            <consortium name="Ensembl"/>
        </authorList>
    </citation>
    <scope>IDENTIFICATION</scope>
</reference>
<dbReference type="PANTHER" id="PTHR12029">
    <property type="entry name" value="RNA METHYLTRANSFERASE"/>
    <property type="match status" value="1"/>
</dbReference>
<evidence type="ECO:0000256" key="3">
    <source>
        <dbReference type="ARBA" id="ARBA00022679"/>
    </source>
</evidence>
<keyword evidence="2" id="KW-0489">Methyltransferase</keyword>
<dbReference type="InterPro" id="IPR001537">
    <property type="entry name" value="SpoU_MeTrfase"/>
</dbReference>
<evidence type="ECO:0000256" key="9">
    <source>
        <dbReference type="ARBA" id="ARBA00093594"/>
    </source>
</evidence>
<keyword evidence="4" id="KW-0949">S-adenosyl-L-methionine</keyword>
<comment type="function">
    <text evidence="8">S-adenosyl-L-methionine-dependent 2'-O-ribose methyltransferase that catalyzes the formation of 2'-O-methylguanosine at position 18 (Gm18) in a subset of tRNA. Selectively mediates Gm18 methylation of tRNAGln-TTG/CTG and tRNASer-TGA/GCT. Gm18 modification can enhance the stability of modified tRNAs.</text>
</comment>
<dbReference type="GO" id="GO:0030488">
    <property type="term" value="P:tRNA methylation"/>
    <property type="evidence" value="ECO:0007669"/>
    <property type="project" value="InterPro"/>
</dbReference>
<evidence type="ECO:0000256" key="8">
    <source>
        <dbReference type="ARBA" id="ARBA00093361"/>
    </source>
</evidence>
<evidence type="ECO:0000256" key="1">
    <source>
        <dbReference type="ARBA" id="ARBA00007228"/>
    </source>
</evidence>
<dbReference type="AlphaFoldDB" id="F6YVG2"/>
<dbReference type="Proteomes" id="UP000008144">
    <property type="component" value="Chromosome 10"/>
</dbReference>
<evidence type="ECO:0000256" key="11">
    <source>
        <dbReference type="ARBA" id="ARBA00093656"/>
    </source>
</evidence>
<evidence type="ECO:0000256" key="4">
    <source>
        <dbReference type="ARBA" id="ARBA00022691"/>
    </source>
</evidence>
<dbReference type="Ensembl" id="ENSCINT00000012844.3">
    <property type="protein sequence ID" value="ENSCINP00000012844.3"/>
    <property type="gene ID" value="ENSCING00000006232.3"/>
</dbReference>
<evidence type="ECO:0000256" key="6">
    <source>
        <dbReference type="ARBA" id="ARBA00022990"/>
    </source>
</evidence>
<feature type="domain" description="tRNA/rRNA methyltransferase SpoU type" evidence="12">
    <location>
        <begin position="101"/>
        <end position="242"/>
    </location>
</feature>
<evidence type="ECO:0000256" key="2">
    <source>
        <dbReference type="ARBA" id="ARBA00022603"/>
    </source>
</evidence>
<dbReference type="CDD" id="cd18091">
    <property type="entry name" value="SpoU-like_TRM3-like"/>
    <property type="match status" value="1"/>
</dbReference>
<dbReference type="InParanoid" id="F6YVG2"/>
<dbReference type="SUPFAM" id="SSF75217">
    <property type="entry name" value="alpha/beta knot"/>
    <property type="match status" value="1"/>
</dbReference>
<keyword evidence="5" id="KW-0694">RNA-binding</keyword>
<dbReference type="STRING" id="7719.ENSCINP00000012844"/>
<accession>F6YVG2</accession>
<organism evidence="13 14">
    <name type="scientific">Ciona intestinalis</name>
    <name type="common">Transparent sea squirt</name>
    <name type="synonym">Ascidia intestinalis</name>
    <dbReference type="NCBI Taxonomy" id="7719"/>
    <lineage>
        <taxon>Eukaryota</taxon>
        <taxon>Metazoa</taxon>
        <taxon>Chordata</taxon>
        <taxon>Tunicata</taxon>
        <taxon>Ascidiacea</taxon>
        <taxon>Phlebobranchia</taxon>
        <taxon>Cionidae</taxon>
        <taxon>Ciona</taxon>
    </lineage>
</organism>
<comment type="catalytic activity">
    <reaction evidence="7">
        <text>guanosine(18) in tRNA + S-adenosyl-L-methionine = 2'-O-methylguanosine(18) in tRNA + S-adenosyl-L-homocysteine + H(+)</text>
        <dbReference type="Rhea" id="RHEA:20077"/>
        <dbReference type="Rhea" id="RHEA-COMP:10190"/>
        <dbReference type="Rhea" id="RHEA-COMP:10192"/>
        <dbReference type="ChEBI" id="CHEBI:15378"/>
        <dbReference type="ChEBI" id="CHEBI:57856"/>
        <dbReference type="ChEBI" id="CHEBI:59789"/>
        <dbReference type="ChEBI" id="CHEBI:74269"/>
        <dbReference type="ChEBI" id="CHEBI:74445"/>
        <dbReference type="EC" id="2.1.1.34"/>
    </reaction>
    <physiologicalReaction direction="left-to-right" evidence="7">
        <dbReference type="Rhea" id="RHEA:20078"/>
    </physiologicalReaction>
</comment>
<dbReference type="PANTHER" id="PTHR12029:SF11">
    <property type="entry name" value="METHYLTRANSFERASE TARBP1-RELATED"/>
    <property type="match status" value="1"/>
</dbReference>
<evidence type="ECO:0000256" key="7">
    <source>
        <dbReference type="ARBA" id="ARBA00093266"/>
    </source>
</evidence>
<dbReference type="GeneTree" id="ENSGT00390000003939"/>
<dbReference type="GO" id="GO:0003723">
    <property type="term" value="F:RNA binding"/>
    <property type="evidence" value="ECO:0007669"/>
    <property type="project" value="UniProtKB-KW"/>
</dbReference>
<dbReference type="EC" id="2.1.1.34" evidence="9"/>
<reference evidence="13" key="3">
    <citation type="submission" date="2025-08" db="UniProtKB">
        <authorList>
            <consortium name="Ensembl"/>
        </authorList>
    </citation>
    <scope>IDENTIFICATION</scope>
</reference>
<comment type="similarity">
    <text evidence="1">Belongs to the class IV-like SAM-binding methyltransferase superfamily. RNA methyltransferase TrmH family.</text>
</comment>
<dbReference type="InterPro" id="IPR044748">
    <property type="entry name" value="Trm3/TARBP1_C"/>
</dbReference>